<dbReference type="RefSeq" id="WP_072697593.1">
    <property type="nucleotide sequence ID" value="NZ_FRDI01000011.1"/>
</dbReference>
<dbReference type="PANTHER" id="PTHR42655">
    <property type="entry name" value="GLYCOGEN PHOSPHORYLASE"/>
    <property type="match status" value="1"/>
</dbReference>
<comment type="similarity">
    <text evidence="2">Belongs to the glycogen phosphorylase family.</text>
</comment>
<dbReference type="Pfam" id="PF11897">
    <property type="entry name" value="DUF3417"/>
    <property type="match status" value="1"/>
</dbReference>
<name>A0A1M7TEE2_9BACT</name>
<keyword evidence="7" id="KW-1185">Reference proteome</keyword>
<evidence type="ECO:0000259" key="5">
    <source>
        <dbReference type="Pfam" id="PF11897"/>
    </source>
</evidence>
<dbReference type="InterPro" id="IPR011834">
    <property type="entry name" value="Agluc_phsphrylas"/>
</dbReference>
<dbReference type="GO" id="GO:0030170">
    <property type="term" value="F:pyridoxal phosphate binding"/>
    <property type="evidence" value="ECO:0007669"/>
    <property type="project" value="InterPro"/>
</dbReference>
<reference evidence="6 7" key="1">
    <citation type="submission" date="2016-12" db="EMBL/GenBank/DDBJ databases">
        <authorList>
            <person name="Song W.-J."/>
            <person name="Kurnit D.M."/>
        </authorList>
    </citation>
    <scope>NUCLEOTIDE SEQUENCE [LARGE SCALE GENOMIC DNA]</scope>
    <source>
        <strain evidence="6 7">DSM 11393</strain>
    </source>
</reference>
<dbReference type="PIRSF" id="PIRSF000460">
    <property type="entry name" value="Pprylas_GlgP"/>
    <property type="match status" value="1"/>
</dbReference>
<dbReference type="InterPro" id="IPR024517">
    <property type="entry name" value="Glycogen_phosphorylase_DUF3417"/>
</dbReference>
<evidence type="ECO:0000256" key="4">
    <source>
        <dbReference type="PIRSR" id="PIRSR000460-1"/>
    </source>
</evidence>
<evidence type="ECO:0000256" key="1">
    <source>
        <dbReference type="ARBA" id="ARBA00001275"/>
    </source>
</evidence>
<evidence type="ECO:0000313" key="7">
    <source>
        <dbReference type="Proteomes" id="UP000186469"/>
    </source>
</evidence>
<keyword evidence="4" id="KW-0663">Pyridoxal phosphate</keyword>
<feature type="modified residue" description="N6-(pyridoxal phosphate)lysine" evidence="4">
    <location>
        <position position="607"/>
    </location>
</feature>
<dbReference type="Proteomes" id="UP000186469">
    <property type="component" value="Unassembled WGS sequence"/>
</dbReference>
<evidence type="ECO:0000256" key="2">
    <source>
        <dbReference type="ARBA" id="ARBA00006047"/>
    </source>
</evidence>
<gene>
    <name evidence="6" type="ORF">SAMN02745728_01904</name>
</gene>
<evidence type="ECO:0000256" key="3">
    <source>
        <dbReference type="ARBA" id="ARBA00022533"/>
    </source>
</evidence>
<sequence length="856" mass="97923">MKPIKIINVIPLLPTELEPIWHLAYNHWFTWNHNIETLFAQIDPLLWNQSYKNPVWFLNHVSQTRLKELANDTLFKERLNEAVEQLRLYTSKPSPHNFEDVKSGDPVIAYFSLEFGVSQCLPIYSGGLGILAGDHLKSASDLNVPLIGMGLAYQQGYFRQYMNIEGWQQERYPNYDFDQMPMRHVLDQDGNICKVHLNIGDRPLVASIWVTEVGRISLYLLDTNLPENPPEFRPITSRLYFGDNEMRLWQEMLLGIGGIKALKVIGVDPKVIHMNEGHSAFAGLERVREFMKGHNLSFEAAVEVAASGSIFTTHTPVPAGNDRFPPDLMQKYFEGYARDMGLAFKVFMALGRENPHDDAEHFCMPVLALRLSRFNNGVSTLHGHVSRNMWKQVWNQFPVDDMPIGSVTNGIHAPTWVSSDIGTLFDRYLGLNWREEPDTHKVWSQSNNISDSELWRTHERLRARLVDFARERLQKQLIAQGASSDEIRGAEDVLNPDALTIGFARRFATYKRATLLLQDKEALLRIVSNKERPVQFIFAGKAHPQDNGGKKLMQDVIALCRTPEFRGKLVFLEDYDMEIASYLVSGCDIWLNNPRRPLEACGTSGMKAMFNGVLQFSTLDGWWDEAWKDDNSVGWAIGGRDDYDDPDYQDCVEIKTLYNMLENEIISTFYERGRGGLPRSWVQKMKLAFKELCGQYSSHRMVNDYLKDAYMPAYKNFNSLCKEDYRAARELAEWRTSIMTQWGNVNITDVTVNGENSMFIGDPIKVEAKVFMGNLDSNQLLVEVCSGTLSQNGDFVERKIVEMKPVTDRQEGGWRLYQGEIEPKEAGRYGVTVRAMPHHALLSDARFLGLIRWAQS</sequence>
<dbReference type="AlphaFoldDB" id="A0A1M7TEE2"/>
<proteinExistence type="inferred from homology"/>
<organism evidence="6 7">
    <name type="scientific">Desulfovibrio litoralis DSM 11393</name>
    <dbReference type="NCBI Taxonomy" id="1121455"/>
    <lineage>
        <taxon>Bacteria</taxon>
        <taxon>Pseudomonadati</taxon>
        <taxon>Thermodesulfobacteriota</taxon>
        <taxon>Desulfovibrionia</taxon>
        <taxon>Desulfovibrionales</taxon>
        <taxon>Desulfovibrionaceae</taxon>
        <taxon>Desulfovibrio</taxon>
    </lineage>
</organism>
<dbReference type="STRING" id="1121455.SAMN02745728_01904"/>
<evidence type="ECO:0000313" key="6">
    <source>
        <dbReference type="EMBL" id="SHN69090.1"/>
    </source>
</evidence>
<dbReference type="Pfam" id="PF00343">
    <property type="entry name" value="Phosphorylase"/>
    <property type="match status" value="1"/>
</dbReference>
<keyword evidence="3" id="KW-0021">Allosteric enzyme</keyword>
<dbReference type="OrthoDB" id="7229284at2"/>
<dbReference type="SUPFAM" id="SSF53756">
    <property type="entry name" value="UDP-Glycosyltransferase/glycogen phosphorylase"/>
    <property type="match status" value="1"/>
</dbReference>
<dbReference type="GO" id="GO:0005975">
    <property type="term" value="P:carbohydrate metabolic process"/>
    <property type="evidence" value="ECO:0007669"/>
    <property type="project" value="InterPro"/>
</dbReference>
<comment type="catalytic activity">
    <reaction evidence="1">
        <text>[(1-&gt;4)-alpha-D-glucosyl](n) + phosphate = [(1-&gt;4)-alpha-D-glucosyl](n-1) + alpha-D-glucose 1-phosphate</text>
        <dbReference type="Rhea" id="RHEA:41732"/>
        <dbReference type="Rhea" id="RHEA-COMP:9584"/>
        <dbReference type="Rhea" id="RHEA-COMP:9586"/>
        <dbReference type="ChEBI" id="CHEBI:15444"/>
        <dbReference type="ChEBI" id="CHEBI:43474"/>
        <dbReference type="ChEBI" id="CHEBI:58601"/>
        <dbReference type="EC" id="2.4.1.1"/>
    </reaction>
</comment>
<dbReference type="GO" id="GO:0008184">
    <property type="term" value="F:glycogen phosphorylase activity"/>
    <property type="evidence" value="ECO:0007669"/>
    <property type="project" value="InterPro"/>
</dbReference>
<dbReference type="PANTHER" id="PTHR42655:SF1">
    <property type="entry name" value="GLYCOGEN PHOSPHORYLASE"/>
    <property type="match status" value="1"/>
</dbReference>
<feature type="domain" description="DUF3417" evidence="5">
    <location>
        <begin position="13"/>
        <end position="121"/>
    </location>
</feature>
<dbReference type="InterPro" id="IPR052182">
    <property type="entry name" value="Glycogen/Maltodextrin_Phosph"/>
</dbReference>
<dbReference type="EMBL" id="FRDI01000011">
    <property type="protein sequence ID" value="SHN69090.1"/>
    <property type="molecule type" value="Genomic_DNA"/>
</dbReference>
<dbReference type="Gene3D" id="3.40.50.2000">
    <property type="entry name" value="Glycogen Phosphorylase B"/>
    <property type="match status" value="3"/>
</dbReference>
<accession>A0A1M7TEE2</accession>
<dbReference type="InterPro" id="IPR000811">
    <property type="entry name" value="Glyco_trans_35"/>
</dbReference>
<dbReference type="NCBIfam" id="TIGR02094">
    <property type="entry name" value="more_P_ylases"/>
    <property type="match status" value="1"/>
</dbReference>
<protein>
    <submittedName>
        <fullName evidence="6">Starch phosphorylase</fullName>
    </submittedName>
</protein>